<organism evidence="1 2">
    <name type="scientific">Mesorhizobium temperatum</name>
    <dbReference type="NCBI Taxonomy" id="241416"/>
    <lineage>
        <taxon>Bacteria</taxon>
        <taxon>Pseudomonadati</taxon>
        <taxon>Pseudomonadota</taxon>
        <taxon>Alphaproteobacteria</taxon>
        <taxon>Hyphomicrobiales</taxon>
        <taxon>Phyllobacteriaceae</taxon>
        <taxon>Mesorhizobium</taxon>
    </lineage>
</organism>
<protein>
    <submittedName>
        <fullName evidence="1">Uncharacterized protein</fullName>
    </submittedName>
</protein>
<sequence>MTTMKRLRIILLAGAIGFIGLETFERPSLPGVSGIISTAEARVGRPRTPVSVAGVARRTVRRCVAGAYC</sequence>
<dbReference type="EMBL" id="NPKJ01000066">
    <property type="protein sequence ID" value="PAQ06554.1"/>
    <property type="molecule type" value="Genomic_DNA"/>
</dbReference>
<evidence type="ECO:0000313" key="2">
    <source>
        <dbReference type="Proteomes" id="UP000216442"/>
    </source>
</evidence>
<dbReference type="OrthoDB" id="7889192at2"/>
<gene>
    <name evidence="1" type="ORF">CIT26_25835</name>
</gene>
<dbReference type="Proteomes" id="UP000216442">
    <property type="component" value="Unassembled WGS sequence"/>
</dbReference>
<comment type="caution">
    <text evidence="1">The sequence shown here is derived from an EMBL/GenBank/DDBJ whole genome shotgun (WGS) entry which is preliminary data.</text>
</comment>
<reference evidence="1 2" key="1">
    <citation type="submission" date="2017-08" db="EMBL/GenBank/DDBJ databases">
        <title>Mesorhizobium wenxinae sp. nov., a novel rhizobial species isolated from root nodules of chickpea (Cicer arietinum L.).</title>
        <authorList>
            <person name="Zhang J."/>
        </authorList>
    </citation>
    <scope>NUCLEOTIDE SEQUENCE [LARGE SCALE GENOMIC DNA]</scope>
    <source>
        <strain evidence="1 2">SDW018</strain>
    </source>
</reference>
<proteinExistence type="predicted"/>
<accession>A0A271LEL4</accession>
<name>A0A271LEL4_9HYPH</name>
<evidence type="ECO:0000313" key="1">
    <source>
        <dbReference type="EMBL" id="PAQ06554.1"/>
    </source>
</evidence>
<keyword evidence="2" id="KW-1185">Reference proteome</keyword>
<dbReference type="RefSeq" id="WP_095495208.1">
    <property type="nucleotide sequence ID" value="NZ_NPKJ01000066.1"/>
</dbReference>
<dbReference type="AlphaFoldDB" id="A0A271LEL4"/>